<dbReference type="EMBL" id="SUNJ01013535">
    <property type="protein sequence ID" value="TPP57215.1"/>
    <property type="molecule type" value="Genomic_DNA"/>
</dbReference>
<evidence type="ECO:0000313" key="3">
    <source>
        <dbReference type="Proteomes" id="UP000316759"/>
    </source>
</evidence>
<feature type="signal peptide" evidence="1">
    <location>
        <begin position="1"/>
        <end position="24"/>
    </location>
</feature>
<dbReference type="OrthoDB" id="6296397at2759"/>
<keyword evidence="1" id="KW-0732">Signal</keyword>
<accession>A0A504YAI7</accession>
<evidence type="ECO:0000256" key="1">
    <source>
        <dbReference type="SAM" id="SignalP"/>
    </source>
</evidence>
<proteinExistence type="predicted"/>
<comment type="caution">
    <text evidence="2">The sequence shown here is derived from an EMBL/GenBank/DDBJ whole genome shotgun (WGS) entry which is preliminary data.</text>
</comment>
<evidence type="ECO:0000313" key="2">
    <source>
        <dbReference type="EMBL" id="TPP57215.1"/>
    </source>
</evidence>
<organism evidence="2 3">
    <name type="scientific">Fasciola gigantica</name>
    <name type="common">Giant liver fluke</name>
    <dbReference type="NCBI Taxonomy" id="46835"/>
    <lineage>
        <taxon>Eukaryota</taxon>
        <taxon>Metazoa</taxon>
        <taxon>Spiralia</taxon>
        <taxon>Lophotrochozoa</taxon>
        <taxon>Platyhelminthes</taxon>
        <taxon>Trematoda</taxon>
        <taxon>Digenea</taxon>
        <taxon>Plagiorchiida</taxon>
        <taxon>Echinostomata</taxon>
        <taxon>Echinostomatoidea</taxon>
        <taxon>Fasciolidae</taxon>
        <taxon>Fasciola</taxon>
    </lineage>
</organism>
<reference evidence="2 3" key="1">
    <citation type="submission" date="2019-04" db="EMBL/GenBank/DDBJ databases">
        <title>Annotation for the trematode Fasciola gigantica.</title>
        <authorList>
            <person name="Choi Y.-J."/>
        </authorList>
    </citation>
    <scope>NUCLEOTIDE SEQUENCE [LARGE SCALE GENOMIC DNA]</scope>
    <source>
        <strain evidence="2">Uganda_cow_1</strain>
    </source>
</reference>
<name>A0A504YAI7_FASGI</name>
<sequence>MVRQMLYGLSVLIILLRHCTQIESMSLRMLDREVDSPNHGYLTSSRVDSALERCLQLVGDGLVQPGLGIFGQLDGLRECMMREFSSSLSRHHWSILAGLI</sequence>
<evidence type="ECO:0008006" key="4">
    <source>
        <dbReference type="Google" id="ProtNLM"/>
    </source>
</evidence>
<keyword evidence="3" id="KW-1185">Reference proteome</keyword>
<dbReference type="AlphaFoldDB" id="A0A504YAI7"/>
<protein>
    <recommendedName>
        <fullName evidence="4">Secreted protein</fullName>
    </recommendedName>
</protein>
<gene>
    <name evidence="2" type="ORF">FGIG_02934</name>
</gene>
<dbReference type="Proteomes" id="UP000316759">
    <property type="component" value="Unassembled WGS sequence"/>
</dbReference>
<feature type="chain" id="PRO_5021489703" description="Secreted protein" evidence="1">
    <location>
        <begin position="25"/>
        <end position="100"/>
    </location>
</feature>